<dbReference type="Proteomes" id="UP000010138">
    <property type="component" value="Unassembled WGS sequence"/>
</dbReference>
<dbReference type="EMBL" id="AFNN01000011">
    <property type="protein sequence ID" value="EGL86885.1"/>
    <property type="molecule type" value="Genomic_DNA"/>
</dbReference>
<comment type="caution">
    <text evidence="1">The sequence shown here is derived from an EMBL/GenBank/DDBJ whole genome shotgun (WGS) entry which is preliminary data.</text>
</comment>
<dbReference type="AlphaFoldDB" id="F5W021"/>
<proteinExistence type="predicted"/>
<organism evidence="1 2">
    <name type="scientific">Streptococcus infantis SK1076</name>
    <dbReference type="NCBI Taxonomy" id="1005705"/>
    <lineage>
        <taxon>Bacteria</taxon>
        <taxon>Bacillati</taxon>
        <taxon>Bacillota</taxon>
        <taxon>Bacilli</taxon>
        <taxon>Lactobacillales</taxon>
        <taxon>Streptococcaceae</taxon>
        <taxon>Streptococcus</taxon>
    </lineage>
</organism>
<gene>
    <name evidence="1" type="ORF">HMPREF9967_1036</name>
</gene>
<reference evidence="1 2" key="1">
    <citation type="submission" date="2011-04" db="EMBL/GenBank/DDBJ databases">
        <authorList>
            <person name="Durkin A.S."/>
            <person name="Radune D."/>
            <person name="Hostetler J."/>
            <person name="Torralba M."/>
            <person name="Gillis M."/>
            <person name="Methe B."/>
            <person name="Sutton G."/>
            <person name="Nelson K.E."/>
        </authorList>
    </citation>
    <scope>NUCLEOTIDE SEQUENCE [LARGE SCALE GENOMIC DNA]</scope>
    <source>
        <strain evidence="1 2">SK1076</strain>
    </source>
</reference>
<accession>F5W021</accession>
<evidence type="ECO:0000313" key="2">
    <source>
        <dbReference type="Proteomes" id="UP000010138"/>
    </source>
</evidence>
<dbReference type="RefSeq" id="WP_006150453.1">
    <property type="nucleotide sequence ID" value="NZ_AFNN01000011.1"/>
</dbReference>
<protein>
    <submittedName>
        <fullName evidence="1">Uncharacterized protein</fullName>
    </submittedName>
</protein>
<name>F5W021_9STRE</name>
<evidence type="ECO:0000313" key="1">
    <source>
        <dbReference type="EMBL" id="EGL86885.1"/>
    </source>
</evidence>
<sequence length="59" mass="6633">MIKILKMISKFIFRKVSHKNKKQILGSVGDGTLNVDVSEMGIEGTIVVSEIHPESVRFF</sequence>